<dbReference type="RefSeq" id="XP_014345998.1">
    <property type="nucleotide sequence ID" value="XM_014490512.2"/>
</dbReference>
<reference evidence="1" key="2">
    <citation type="submission" date="2025-08" db="UniProtKB">
        <authorList>
            <consortium name="Ensembl"/>
        </authorList>
    </citation>
    <scope>IDENTIFICATION</scope>
</reference>
<keyword evidence="2" id="KW-1185">Reference proteome</keyword>
<dbReference type="InParanoid" id="M3XLM8"/>
<name>M3XLM8_LATCH</name>
<dbReference type="InterPro" id="IPR029203">
    <property type="entry name" value="TKTI1"/>
</dbReference>
<dbReference type="FunCoup" id="M3XLM8">
    <property type="interactions" value="16"/>
</dbReference>
<dbReference type="Pfam" id="PF15041">
    <property type="entry name" value="TKTI1"/>
    <property type="match status" value="1"/>
</dbReference>
<reference evidence="2" key="1">
    <citation type="submission" date="2011-08" db="EMBL/GenBank/DDBJ databases">
        <title>The draft genome of Latimeria chalumnae.</title>
        <authorList>
            <person name="Di Palma F."/>
            <person name="Alfoldi J."/>
            <person name="Johnson J."/>
            <person name="Berlin A."/>
            <person name="Gnerre S."/>
            <person name="Jaffe D."/>
            <person name="MacCallum I."/>
            <person name="Young S."/>
            <person name="Walker B.J."/>
            <person name="Lander E."/>
            <person name="Lindblad-Toh K."/>
        </authorList>
    </citation>
    <scope>NUCLEOTIDE SEQUENCE [LARGE SCALE GENOMIC DNA]</scope>
    <source>
        <strain evidence="2">Wild caught</strain>
    </source>
</reference>
<gene>
    <name evidence="1" type="primary">LOC106704152</name>
</gene>
<dbReference type="STRING" id="7897.ENSLACP00000023634"/>
<dbReference type="Ensembl" id="ENSLACT00000026466.1">
    <property type="protein sequence ID" value="ENSLACP00000023634.1"/>
    <property type="gene ID" value="ENSLACG00000022616.1"/>
</dbReference>
<sequence length="223" mass="25850">MATCGSIETNFPQRIARGKPTAPIITSWDSPLVVHAVRSKNTPIEIDATPQLWYTGAAPGGNIRPAYRRWHRSFLKGQERPLPRAYAQHFREASCSDPIVPAQYLTYKTRWGAFNWADKVIPGKEYVANRHRFGIHCESDSLPLPTIVNYTATRDNGVNYHPTRQFTDACKRVLRGDHVPWTESSLNRLVPELQELKAEKYRNYAAENYWLNYRHKYLWQDSY</sequence>
<protein>
    <submittedName>
        <fullName evidence="1">Uncharacterized protein</fullName>
    </submittedName>
</protein>
<dbReference type="Proteomes" id="UP000008672">
    <property type="component" value="Unassembled WGS sequence"/>
</dbReference>
<dbReference type="HOGENOM" id="CLU_1239785_0_0_1"/>
<dbReference type="GeneID" id="106704152"/>
<dbReference type="OrthoDB" id="9895442at2759"/>
<accession>M3XLM8</accession>
<proteinExistence type="predicted"/>
<dbReference type="EMBL" id="AFYH01102851">
    <property type="status" value="NOT_ANNOTATED_CDS"/>
    <property type="molecule type" value="Genomic_DNA"/>
</dbReference>
<dbReference type="eggNOG" id="ENOG502S0K8">
    <property type="taxonomic scope" value="Eukaryota"/>
</dbReference>
<dbReference type="PANTHER" id="PTHR31254">
    <property type="entry name" value="HYPOTHETICAL PROTEIN LOC690617"/>
    <property type="match status" value="1"/>
</dbReference>
<dbReference type="AlphaFoldDB" id="M3XLM8"/>
<reference evidence="1" key="3">
    <citation type="submission" date="2025-09" db="UniProtKB">
        <authorList>
            <consortium name="Ensembl"/>
        </authorList>
    </citation>
    <scope>IDENTIFICATION</scope>
</reference>
<evidence type="ECO:0000313" key="2">
    <source>
        <dbReference type="Proteomes" id="UP000008672"/>
    </source>
</evidence>
<organism evidence="1 2">
    <name type="scientific">Latimeria chalumnae</name>
    <name type="common">Coelacanth</name>
    <dbReference type="NCBI Taxonomy" id="7897"/>
    <lineage>
        <taxon>Eukaryota</taxon>
        <taxon>Metazoa</taxon>
        <taxon>Chordata</taxon>
        <taxon>Craniata</taxon>
        <taxon>Vertebrata</taxon>
        <taxon>Euteleostomi</taxon>
        <taxon>Coelacanthiformes</taxon>
        <taxon>Coelacanthidae</taxon>
        <taxon>Latimeria</taxon>
    </lineage>
</organism>
<evidence type="ECO:0000313" key="1">
    <source>
        <dbReference type="Ensembl" id="ENSLACP00000023634.1"/>
    </source>
</evidence>
<dbReference type="PANTHER" id="PTHR31254:SF1">
    <property type="entry name" value="TEKTIN BUNDLE-INTERACTING PROTEIN 1"/>
    <property type="match status" value="1"/>
</dbReference>
<dbReference type="GeneTree" id="ENSGT00390000004282"/>
<dbReference type="KEGG" id="lcm:106704152"/>